<dbReference type="GeneID" id="29126462"/>
<dbReference type="RefSeq" id="YP_009304257.1">
    <property type="nucleotide sequence ID" value="NC_031266.1"/>
</dbReference>
<dbReference type="Proteomes" id="UP000202629">
    <property type="component" value="Segment"/>
</dbReference>
<dbReference type="EMBL" id="KU935731">
    <property type="protein sequence ID" value="AMS02291.1"/>
    <property type="molecule type" value="Genomic_DNA"/>
</dbReference>
<dbReference type="OrthoDB" id="13006at10239"/>
<evidence type="ECO:0000313" key="2">
    <source>
        <dbReference type="EMBL" id="AMS02291.1"/>
    </source>
</evidence>
<proteinExistence type="predicted"/>
<sequence>MPRLGRHRPTKLATQPATRRRHHHTATVRPDLVRLRQLHTNRTDDLQQRGTMSHTAIQQVAQALATGLIHPGDENTPPRAIPLPGFRTTGMSEEQARELVGSSAQLFAEAIVRGVIEADHEILTKAEANELRQAAADAPDGTRVITVYDRADHQRSTPLLTLTIGKSDEVIVDAALLRKAFTQ</sequence>
<protein>
    <submittedName>
        <fullName evidence="2">Uncharacterized protein</fullName>
    </submittedName>
</protein>
<name>A0A142K858_9CAUD</name>
<feature type="compositionally biased region" description="Basic residues" evidence="1">
    <location>
        <begin position="1"/>
        <end position="10"/>
    </location>
</feature>
<organism evidence="2 3">
    <name type="scientific">Mycobacterium phage Phrann</name>
    <dbReference type="NCBI Taxonomy" id="1821541"/>
    <lineage>
        <taxon>Viruses</taxon>
        <taxon>Duplodnaviria</taxon>
        <taxon>Heunggongvirae</taxon>
        <taxon>Uroviricota</taxon>
        <taxon>Caudoviricetes</taxon>
        <taxon>Nclasvirinae</taxon>
        <taxon>Charlievirus</taxon>
        <taxon>Charlievirus phrann</taxon>
    </lineage>
</organism>
<gene>
    <name evidence="2" type="primary">65</name>
    <name evidence="2" type="ORF">SEA_PHRANN_65</name>
</gene>
<evidence type="ECO:0000313" key="3">
    <source>
        <dbReference type="Proteomes" id="UP000202629"/>
    </source>
</evidence>
<evidence type="ECO:0000256" key="1">
    <source>
        <dbReference type="SAM" id="MobiDB-lite"/>
    </source>
</evidence>
<feature type="region of interest" description="Disordered" evidence="1">
    <location>
        <begin position="1"/>
        <end position="26"/>
    </location>
</feature>
<reference evidence="3" key="1">
    <citation type="submission" date="2016-03" db="EMBL/GenBank/DDBJ databases">
        <authorList>
            <person name="Ploux O."/>
        </authorList>
    </citation>
    <scope>NUCLEOTIDE SEQUENCE [LARGE SCALE GENOMIC DNA]</scope>
</reference>
<dbReference type="KEGG" id="vg:29126462"/>
<accession>A0A142K858</accession>
<keyword evidence="3" id="KW-1185">Reference proteome</keyword>